<dbReference type="PANTHER" id="PTHR11360">
    <property type="entry name" value="MONOCARBOXYLATE TRANSPORTER"/>
    <property type="match status" value="1"/>
</dbReference>
<reference evidence="3" key="1">
    <citation type="submission" date="2022-11" db="UniProtKB">
        <authorList>
            <consortium name="WormBaseParasite"/>
        </authorList>
    </citation>
    <scope>IDENTIFICATION</scope>
</reference>
<keyword evidence="1" id="KW-0472">Membrane</keyword>
<sequence>MSENEKNLEANRSPPADVEEEIVAEAVIVPPDGGWGWVVVAASFLTNAVVDGIIFTAGQGFLPLWSKELTGDSVSMAAWVVSLLSGCYLLVGPVVSAVANIFGCRMTAIIGAVMAAAGFLFSMFANNIWFLYLSFGILGDCLHVEATIDVQYQ</sequence>
<feature type="transmembrane region" description="Helical" evidence="1">
    <location>
        <begin position="108"/>
        <end position="133"/>
    </location>
</feature>
<dbReference type="InterPro" id="IPR036259">
    <property type="entry name" value="MFS_trans_sf"/>
</dbReference>
<evidence type="ECO:0000313" key="3">
    <source>
        <dbReference type="WBParaSite" id="nRc.2.0.1.t02476-RA"/>
    </source>
</evidence>
<dbReference type="GO" id="GO:0008028">
    <property type="term" value="F:monocarboxylic acid transmembrane transporter activity"/>
    <property type="evidence" value="ECO:0007669"/>
    <property type="project" value="TreeGrafter"/>
</dbReference>
<keyword evidence="1" id="KW-1133">Transmembrane helix</keyword>
<keyword evidence="2" id="KW-1185">Reference proteome</keyword>
<dbReference type="InterPro" id="IPR050327">
    <property type="entry name" value="Proton-linked_MCT"/>
</dbReference>
<dbReference type="Gene3D" id="1.20.1250.20">
    <property type="entry name" value="MFS general substrate transporter like domains"/>
    <property type="match status" value="1"/>
</dbReference>
<dbReference type="Proteomes" id="UP000887565">
    <property type="component" value="Unplaced"/>
</dbReference>
<keyword evidence="1" id="KW-0812">Transmembrane</keyword>
<feature type="transmembrane region" description="Helical" evidence="1">
    <location>
        <begin position="35"/>
        <end position="65"/>
    </location>
</feature>
<dbReference type="OMA" id="WINSIMY"/>
<protein>
    <submittedName>
        <fullName evidence="3">Major facilitator superfamily (MFS) profile domain-containing protein</fullName>
    </submittedName>
</protein>
<evidence type="ECO:0000256" key="1">
    <source>
        <dbReference type="SAM" id="Phobius"/>
    </source>
</evidence>
<accession>A0A915HLS0</accession>
<evidence type="ECO:0000313" key="2">
    <source>
        <dbReference type="Proteomes" id="UP000887565"/>
    </source>
</evidence>
<dbReference type="SUPFAM" id="SSF103473">
    <property type="entry name" value="MFS general substrate transporter"/>
    <property type="match status" value="1"/>
</dbReference>
<feature type="transmembrane region" description="Helical" evidence="1">
    <location>
        <begin position="77"/>
        <end position="102"/>
    </location>
</feature>
<proteinExistence type="predicted"/>
<dbReference type="PANTHER" id="PTHR11360:SF238">
    <property type="entry name" value="SD10469P"/>
    <property type="match status" value="1"/>
</dbReference>
<dbReference type="WBParaSite" id="nRc.2.0.1.t02476-RA">
    <property type="protein sequence ID" value="nRc.2.0.1.t02476-RA"/>
    <property type="gene ID" value="nRc.2.0.1.g02476"/>
</dbReference>
<organism evidence="2 3">
    <name type="scientific">Romanomermis culicivorax</name>
    <name type="common">Nematode worm</name>
    <dbReference type="NCBI Taxonomy" id="13658"/>
    <lineage>
        <taxon>Eukaryota</taxon>
        <taxon>Metazoa</taxon>
        <taxon>Ecdysozoa</taxon>
        <taxon>Nematoda</taxon>
        <taxon>Enoplea</taxon>
        <taxon>Dorylaimia</taxon>
        <taxon>Mermithida</taxon>
        <taxon>Mermithoidea</taxon>
        <taxon>Mermithidae</taxon>
        <taxon>Romanomermis</taxon>
    </lineage>
</organism>
<dbReference type="AlphaFoldDB" id="A0A915HLS0"/>
<name>A0A915HLS0_ROMCU</name>